<reference evidence="7 8" key="1">
    <citation type="submission" date="2024-02" db="EMBL/GenBank/DDBJ databases">
        <authorList>
            <person name="Daric V."/>
            <person name="Darras S."/>
        </authorList>
    </citation>
    <scope>NUCLEOTIDE SEQUENCE [LARGE SCALE GENOMIC DNA]</scope>
</reference>
<evidence type="ECO:0000313" key="8">
    <source>
        <dbReference type="Proteomes" id="UP001642483"/>
    </source>
</evidence>
<keyword evidence="2" id="KW-0862">Zinc</keyword>
<dbReference type="CDD" id="cd20821">
    <property type="entry name" value="C1_MgcRacGAP"/>
    <property type="match status" value="1"/>
</dbReference>
<feature type="domain" description="Rho-GAP" evidence="6">
    <location>
        <begin position="362"/>
        <end position="549"/>
    </location>
</feature>
<dbReference type="SMART" id="SM00324">
    <property type="entry name" value="RhoGAP"/>
    <property type="match status" value="1"/>
</dbReference>
<dbReference type="Pfam" id="PF00620">
    <property type="entry name" value="RhoGAP"/>
    <property type="match status" value="1"/>
</dbReference>
<evidence type="ECO:0000313" key="7">
    <source>
        <dbReference type="EMBL" id="CAK8694926.1"/>
    </source>
</evidence>
<organism evidence="7 8">
    <name type="scientific">Clavelina lepadiformis</name>
    <name type="common">Light-bulb sea squirt</name>
    <name type="synonym">Ascidia lepadiformis</name>
    <dbReference type="NCBI Taxonomy" id="159417"/>
    <lineage>
        <taxon>Eukaryota</taxon>
        <taxon>Metazoa</taxon>
        <taxon>Chordata</taxon>
        <taxon>Tunicata</taxon>
        <taxon>Ascidiacea</taxon>
        <taxon>Aplousobranchia</taxon>
        <taxon>Clavelinidae</taxon>
        <taxon>Clavelina</taxon>
    </lineage>
</organism>
<dbReference type="SUPFAM" id="SSF57889">
    <property type="entry name" value="Cysteine-rich domain"/>
    <property type="match status" value="1"/>
</dbReference>
<feature type="compositionally biased region" description="Basic residues" evidence="4">
    <location>
        <begin position="249"/>
        <end position="262"/>
    </location>
</feature>
<protein>
    <recommendedName>
        <fullName evidence="9">Rac GTPase-activating protein 1</fullName>
    </recommendedName>
</protein>
<dbReference type="PROSITE" id="PS00479">
    <property type="entry name" value="ZF_DAG_PE_1"/>
    <property type="match status" value="1"/>
</dbReference>
<keyword evidence="8" id="KW-1185">Reference proteome</keyword>
<evidence type="ECO:0000259" key="5">
    <source>
        <dbReference type="PROSITE" id="PS50081"/>
    </source>
</evidence>
<sequence length="647" mass="73152">MPRSSLDEEAFRKLSLVQQFDEVIRTYKVLTESSCEKEFLQFAQHFEACCKKWNSSEYKCAELQEKLTKSEAEKNALMIKLKHARRQIEVEMRGRQQAEQDRDELSQQIALVRELLLSDTPSGTLSEEQQRKLDFLNASRFQSPRGSSRAARRLDPIDETGSMLSDYSDISFDVTEDDLDGSHLRNGKRWKRGRLAVRRACVDDDHETLPKRVKADIAAHESLHCTVDGPATMCIEKLEKSFTKPNPHQGRRRPSREHRRRSATTSESETQSEVETFWPKVPTPSMRTMPTSRSANEHKLQMKPCVITKETCKPCGKRIQFGKKALKCVDCRLVVHPECEDSAKSYVCNPAPTSPSAASEKNTLEQFLASDKAPQIPPIVYHTVQEIERRGLNETGLYRVPGMLKTVKELREKFKGKSIPKLTEVGDIHTLCSLVKDFLRVQLKEPILTFELRPKFIEAARKEIDTDMYSALYELKDANRDTLMFIILHFQRIIATPETRMSEEALAKAVGPSVVGYASAEPSLDDVQSAAADQEQVLRKLLQLPAEYFSKMLEKVMLGDTGTPRVERKLQATPDRYRKKDAKKNTIYGSTSSLHKAPESLLGPVGSPGKTPSSSSLAERAKKYLGGTPFGRGKRKDASYFASPSLH</sequence>
<dbReference type="InterPro" id="IPR008936">
    <property type="entry name" value="Rho_GTPase_activation_prot"/>
</dbReference>
<dbReference type="PANTHER" id="PTHR46199">
    <property type="entry name" value="RAC GTPASE-ACTIVATING PROTEIN 1"/>
    <property type="match status" value="1"/>
</dbReference>
<dbReference type="EMBL" id="CAWYQH010000141">
    <property type="protein sequence ID" value="CAK8694926.1"/>
    <property type="molecule type" value="Genomic_DNA"/>
</dbReference>
<dbReference type="Gene3D" id="1.10.555.10">
    <property type="entry name" value="Rho GTPase activation protein"/>
    <property type="match status" value="1"/>
</dbReference>
<evidence type="ECO:0000259" key="6">
    <source>
        <dbReference type="PROSITE" id="PS50238"/>
    </source>
</evidence>
<comment type="caution">
    <text evidence="7">The sequence shown here is derived from an EMBL/GenBank/DDBJ whole genome shotgun (WGS) entry which is preliminary data.</text>
</comment>
<evidence type="ECO:0008006" key="9">
    <source>
        <dbReference type="Google" id="ProtNLM"/>
    </source>
</evidence>
<dbReference type="SUPFAM" id="SSF48350">
    <property type="entry name" value="GTPase activation domain, GAP"/>
    <property type="match status" value="1"/>
</dbReference>
<keyword evidence="3" id="KW-0175">Coiled coil</keyword>
<feature type="coiled-coil region" evidence="3">
    <location>
        <begin position="60"/>
        <end position="115"/>
    </location>
</feature>
<dbReference type="InterPro" id="IPR046349">
    <property type="entry name" value="C1-like_sf"/>
</dbReference>
<evidence type="ECO:0000256" key="3">
    <source>
        <dbReference type="SAM" id="Coils"/>
    </source>
</evidence>
<evidence type="ECO:0000256" key="1">
    <source>
        <dbReference type="ARBA" id="ARBA00022723"/>
    </source>
</evidence>
<dbReference type="Gene3D" id="3.30.60.20">
    <property type="match status" value="1"/>
</dbReference>
<evidence type="ECO:0000256" key="4">
    <source>
        <dbReference type="SAM" id="MobiDB-lite"/>
    </source>
</evidence>
<dbReference type="PROSITE" id="PS50238">
    <property type="entry name" value="RHOGAP"/>
    <property type="match status" value="1"/>
</dbReference>
<keyword evidence="1" id="KW-0479">Metal-binding</keyword>
<feature type="domain" description="Phorbol-ester/DAG-type" evidence="5">
    <location>
        <begin position="297"/>
        <end position="348"/>
    </location>
</feature>
<feature type="region of interest" description="Disordered" evidence="4">
    <location>
        <begin position="239"/>
        <end position="275"/>
    </location>
</feature>
<feature type="compositionally biased region" description="Low complexity" evidence="4">
    <location>
        <begin position="263"/>
        <end position="275"/>
    </location>
</feature>
<dbReference type="Gene3D" id="1.20.5.340">
    <property type="match status" value="1"/>
</dbReference>
<dbReference type="PROSITE" id="PS50081">
    <property type="entry name" value="ZF_DAG_PE_2"/>
    <property type="match status" value="1"/>
</dbReference>
<accession>A0ABP0GT60</accession>
<name>A0ABP0GT60_CLALP</name>
<feature type="region of interest" description="Disordered" evidence="4">
    <location>
        <begin position="575"/>
        <end position="647"/>
    </location>
</feature>
<dbReference type="InterPro" id="IPR002219">
    <property type="entry name" value="PKC_DAG/PE"/>
</dbReference>
<dbReference type="PANTHER" id="PTHR46199:SF3">
    <property type="entry name" value="RAC GTPASE-ACTIVATING PROTEIN 1"/>
    <property type="match status" value="1"/>
</dbReference>
<dbReference type="InterPro" id="IPR000198">
    <property type="entry name" value="RhoGAP_dom"/>
</dbReference>
<dbReference type="Proteomes" id="UP001642483">
    <property type="component" value="Unassembled WGS sequence"/>
</dbReference>
<proteinExistence type="predicted"/>
<evidence type="ECO:0000256" key="2">
    <source>
        <dbReference type="ARBA" id="ARBA00022833"/>
    </source>
</evidence>
<gene>
    <name evidence="7" type="ORF">CVLEPA_LOCUS28252</name>
</gene>